<evidence type="ECO:0000256" key="2">
    <source>
        <dbReference type="ARBA" id="ARBA00022617"/>
    </source>
</evidence>
<keyword evidence="2 7" id="KW-0349">Heme</keyword>
<dbReference type="InterPro" id="IPR036396">
    <property type="entry name" value="Cyt_P450_sf"/>
</dbReference>
<evidence type="ECO:0000256" key="3">
    <source>
        <dbReference type="ARBA" id="ARBA00022723"/>
    </source>
</evidence>
<comment type="caution">
    <text evidence="9">The sequence shown here is derived from an EMBL/GenBank/DDBJ whole genome shotgun (WGS) entry which is preliminary data.</text>
</comment>
<dbReference type="PROSITE" id="PS00086">
    <property type="entry name" value="CYTOCHROME_P450"/>
    <property type="match status" value="1"/>
</dbReference>
<sequence length="509" mass="58104">MQILSPVYIFLFLSFLFLLRKWKNSKSQTTKKLPPGPWKIPFIGSIHHIVGEYPHHVLRDLAKKYGPLMHLQLGEVCVVVVTSSEMAKQVLKTHDLAFASRPKLLVMDIITYNSRDIAFSPYGDYWKQMRKISVMELLNAKNVRSFSSIRHDEVVHLINSIRSSSSSGDPVNFSERVLWFASSMICRSAFGKLLKDQDIFIKLVRQVLRLSNQGFDMADIFPSYKFLHGLGGVKKKILDVHYKIDSIVEDVINEHKKNFANHKRTSDDDDALGGGDEDLIDVLLRLMKDKSLQFPINNHTIKAIIVDMFAGGTETTSTIITWAMAEMMRNPSILAKAQAEVREAFRGQVKFDKYDVEELKYLKFVVKETLRLHPSVPLSVPRECREETDINGYTIPLKTKILINVWALGRDPEYWDDPESFKPERFEQCSVDFIGNNFEFLPFGSGRRVCPGISFGLANIYSSFAQSLYHFDWKLPNGMAPKDLDLTESDGGSTSMKNDLYLIATPYKP</sequence>
<dbReference type="PRINTS" id="PR00385">
    <property type="entry name" value="P450"/>
</dbReference>
<keyword evidence="3 7" id="KW-0479">Metal-binding</keyword>
<evidence type="ECO:0000256" key="8">
    <source>
        <dbReference type="RuleBase" id="RU000461"/>
    </source>
</evidence>
<evidence type="ECO:0000313" key="9">
    <source>
        <dbReference type="EMBL" id="TMW93199.1"/>
    </source>
</evidence>
<dbReference type="CDD" id="cd11072">
    <property type="entry name" value="CYP71-like"/>
    <property type="match status" value="1"/>
</dbReference>
<dbReference type="InterPro" id="IPR017972">
    <property type="entry name" value="Cyt_P450_CS"/>
</dbReference>
<dbReference type="GO" id="GO:0020037">
    <property type="term" value="F:heme binding"/>
    <property type="evidence" value="ECO:0007669"/>
    <property type="project" value="InterPro"/>
</dbReference>
<dbReference type="PRINTS" id="PR00463">
    <property type="entry name" value="EP450I"/>
</dbReference>
<comment type="cofactor">
    <cofactor evidence="7">
        <name>heme</name>
        <dbReference type="ChEBI" id="CHEBI:30413"/>
    </cofactor>
</comment>
<keyword evidence="4 8" id="KW-0560">Oxidoreductase</keyword>
<dbReference type="SUPFAM" id="SSF48264">
    <property type="entry name" value="Cytochrome P450"/>
    <property type="match status" value="1"/>
</dbReference>
<evidence type="ECO:0000256" key="1">
    <source>
        <dbReference type="ARBA" id="ARBA00010617"/>
    </source>
</evidence>
<dbReference type="FunFam" id="1.10.630.10:FF:000043">
    <property type="entry name" value="Cytochrome P450 99A2"/>
    <property type="match status" value="1"/>
</dbReference>
<protein>
    <recommendedName>
        <fullName evidence="10">Cytochrome P450</fullName>
    </recommendedName>
</protein>
<name>A0A6N2BKD3_SOLCI</name>
<dbReference type="GO" id="GO:0016705">
    <property type="term" value="F:oxidoreductase activity, acting on paired donors, with incorporation or reduction of molecular oxygen"/>
    <property type="evidence" value="ECO:0007669"/>
    <property type="project" value="InterPro"/>
</dbReference>
<dbReference type="InterPro" id="IPR052306">
    <property type="entry name" value="CYP450_71D"/>
</dbReference>
<comment type="similarity">
    <text evidence="1 8">Belongs to the cytochrome P450 family.</text>
</comment>
<evidence type="ECO:0000256" key="4">
    <source>
        <dbReference type="ARBA" id="ARBA00023002"/>
    </source>
</evidence>
<evidence type="ECO:0000256" key="6">
    <source>
        <dbReference type="ARBA" id="ARBA00023033"/>
    </source>
</evidence>
<feature type="binding site" description="axial binding residue" evidence="7">
    <location>
        <position position="450"/>
    </location>
    <ligand>
        <name>heme</name>
        <dbReference type="ChEBI" id="CHEBI:30413"/>
    </ligand>
    <ligandPart>
        <name>Fe</name>
        <dbReference type="ChEBI" id="CHEBI:18248"/>
    </ligandPart>
</feature>
<accession>A0A6N2BKD3</accession>
<evidence type="ECO:0000256" key="5">
    <source>
        <dbReference type="ARBA" id="ARBA00023004"/>
    </source>
</evidence>
<gene>
    <name evidence="9" type="ORF">EJD97_012047</name>
</gene>
<dbReference type="Gene3D" id="1.10.630.10">
    <property type="entry name" value="Cytochrome P450"/>
    <property type="match status" value="1"/>
</dbReference>
<keyword evidence="6 8" id="KW-0503">Monooxygenase</keyword>
<dbReference type="Pfam" id="PF00067">
    <property type="entry name" value="p450"/>
    <property type="match status" value="1"/>
</dbReference>
<dbReference type="PANTHER" id="PTHR47953">
    <property type="entry name" value="OS08G0105600 PROTEIN"/>
    <property type="match status" value="1"/>
</dbReference>
<reference evidence="9" key="1">
    <citation type="submission" date="2019-05" db="EMBL/GenBank/DDBJ databases">
        <title>The de novo reference genome and transcriptome assemblies of the wild tomato species Solanum chilense.</title>
        <authorList>
            <person name="Stam R."/>
            <person name="Nosenko T."/>
            <person name="Hoerger A.C."/>
            <person name="Stephan W."/>
            <person name="Seidel M.A."/>
            <person name="Kuhn J.M.M."/>
            <person name="Haberer G."/>
            <person name="Tellier A."/>
        </authorList>
    </citation>
    <scope>NUCLEOTIDE SEQUENCE</scope>
    <source>
        <tissue evidence="9">Mature leaves</tissue>
    </source>
</reference>
<dbReference type="InterPro" id="IPR001128">
    <property type="entry name" value="Cyt_P450"/>
</dbReference>
<dbReference type="EMBL" id="RXGB01003074">
    <property type="protein sequence ID" value="TMW93199.1"/>
    <property type="molecule type" value="Genomic_DNA"/>
</dbReference>
<organism evidence="9">
    <name type="scientific">Solanum chilense</name>
    <name type="common">Tomato</name>
    <name type="synonym">Lycopersicon chilense</name>
    <dbReference type="NCBI Taxonomy" id="4083"/>
    <lineage>
        <taxon>Eukaryota</taxon>
        <taxon>Viridiplantae</taxon>
        <taxon>Streptophyta</taxon>
        <taxon>Embryophyta</taxon>
        <taxon>Tracheophyta</taxon>
        <taxon>Spermatophyta</taxon>
        <taxon>Magnoliopsida</taxon>
        <taxon>eudicotyledons</taxon>
        <taxon>Gunneridae</taxon>
        <taxon>Pentapetalae</taxon>
        <taxon>asterids</taxon>
        <taxon>lamiids</taxon>
        <taxon>Solanales</taxon>
        <taxon>Solanaceae</taxon>
        <taxon>Solanoideae</taxon>
        <taxon>Solaneae</taxon>
        <taxon>Solanum</taxon>
        <taxon>Solanum subgen. Lycopersicon</taxon>
    </lineage>
</organism>
<evidence type="ECO:0000256" key="7">
    <source>
        <dbReference type="PIRSR" id="PIRSR602401-1"/>
    </source>
</evidence>
<dbReference type="GO" id="GO:0005506">
    <property type="term" value="F:iron ion binding"/>
    <property type="evidence" value="ECO:0007669"/>
    <property type="project" value="InterPro"/>
</dbReference>
<dbReference type="AlphaFoldDB" id="A0A6N2BKD3"/>
<dbReference type="PANTHER" id="PTHR47953:SF17">
    <property type="entry name" value="CYTOCHROME P450"/>
    <property type="match status" value="1"/>
</dbReference>
<dbReference type="InterPro" id="IPR002401">
    <property type="entry name" value="Cyt_P450_E_grp-I"/>
</dbReference>
<evidence type="ECO:0008006" key="10">
    <source>
        <dbReference type="Google" id="ProtNLM"/>
    </source>
</evidence>
<proteinExistence type="inferred from homology"/>
<keyword evidence="5 7" id="KW-0408">Iron</keyword>
<dbReference type="GO" id="GO:0004497">
    <property type="term" value="F:monooxygenase activity"/>
    <property type="evidence" value="ECO:0007669"/>
    <property type="project" value="UniProtKB-KW"/>
</dbReference>